<dbReference type="InterPro" id="IPR009282">
    <property type="entry name" value="DUF937"/>
</dbReference>
<evidence type="ECO:0000313" key="2">
    <source>
        <dbReference type="Proteomes" id="UP000238762"/>
    </source>
</evidence>
<evidence type="ECO:0000313" key="1">
    <source>
        <dbReference type="EMBL" id="PSB01591.1"/>
    </source>
</evidence>
<comment type="caution">
    <text evidence="1">The sequence shown here is derived from an EMBL/GenBank/DDBJ whole genome shotgun (WGS) entry which is preliminary data.</text>
</comment>
<protein>
    <submittedName>
        <fullName evidence="1">DUF937 domain-containing protein</fullName>
    </submittedName>
</protein>
<dbReference type="EMBL" id="PVWJ01000098">
    <property type="protein sequence ID" value="PSB01591.1"/>
    <property type="molecule type" value="Genomic_DNA"/>
</dbReference>
<proteinExistence type="predicted"/>
<reference evidence="1 2" key="2">
    <citation type="submission" date="2018-03" db="EMBL/GenBank/DDBJ databases">
        <title>The ancient ancestry and fast evolution of plastids.</title>
        <authorList>
            <person name="Moore K.R."/>
            <person name="Magnabosco C."/>
            <person name="Momper L."/>
            <person name="Gold D.A."/>
            <person name="Bosak T."/>
            <person name="Fournier G.P."/>
        </authorList>
    </citation>
    <scope>NUCLEOTIDE SEQUENCE [LARGE SCALE GENOMIC DNA]</scope>
    <source>
        <strain evidence="1 2">CCAP 1448/3</strain>
    </source>
</reference>
<organism evidence="1 2">
    <name type="scientific">Merismopedia glauca CCAP 1448/3</name>
    <dbReference type="NCBI Taxonomy" id="1296344"/>
    <lineage>
        <taxon>Bacteria</taxon>
        <taxon>Bacillati</taxon>
        <taxon>Cyanobacteriota</taxon>
        <taxon>Cyanophyceae</taxon>
        <taxon>Synechococcales</taxon>
        <taxon>Merismopediaceae</taxon>
        <taxon>Merismopedia</taxon>
    </lineage>
</organism>
<accession>A0A2T1C006</accession>
<name>A0A2T1C006_9CYAN</name>
<keyword evidence="2" id="KW-1185">Reference proteome</keyword>
<dbReference type="AlphaFoldDB" id="A0A2T1C006"/>
<sequence length="173" mass="18001">MGLFFEILSAINNPNQNGSVDQLSTVMNGLQQVGGDRIDPNTMQTVLSTVGGFLAPSLKQQMLGGALPVDGILSQLTGGNIGSGLLSSILTPQLQQQIAQAVAQKTGMDATMIQTMLPSIVPAVLGFFKMGEATPGSGASNSVLQAFLDSDRDGDTDLGDVFKFAGRFLNRPA</sequence>
<dbReference type="RefSeq" id="WP_106289932.1">
    <property type="nucleotide sequence ID" value="NZ_CAWNTC010000128.1"/>
</dbReference>
<gene>
    <name evidence="1" type="ORF">C7B64_17450</name>
</gene>
<dbReference type="Pfam" id="PF06078">
    <property type="entry name" value="DUF937"/>
    <property type="match status" value="1"/>
</dbReference>
<dbReference type="Proteomes" id="UP000238762">
    <property type="component" value="Unassembled WGS sequence"/>
</dbReference>
<reference evidence="1 2" key="1">
    <citation type="submission" date="2018-02" db="EMBL/GenBank/DDBJ databases">
        <authorList>
            <person name="Cohen D.B."/>
            <person name="Kent A.D."/>
        </authorList>
    </citation>
    <scope>NUCLEOTIDE SEQUENCE [LARGE SCALE GENOMIC DNA]</scope>
    <source>
        <strain evidence="1 2">CCAP 1448/3</strain>
    </source>
</reference>
<dbReference type="OrthoDB" id="530933at2"/>